<dbReference type="Proteomes" id="UP000518288">
    <property type="component" value="Unassembled WGS sequence"/>
</dbReference>
<name>A0A7Y9U4D2_9BURK</name>
<evidence type="ECO:0000259" key="4">
    <source>
        <dbReference type="PROSITE" id="PS51832"/>
    </source>
</evidence>
<dbReference type="InterPro" id="IPR001789">
    <property type="entry name" value="Sig_transdc_resp-reg_receiver"/>
</dbReference>
<dbReference type="InterPro" id="IPR011006">
    <property type="entry name" value="CheY-like_superfamily"/>
</dbReference>
<evidence type="ECO:0000313" key="5">
    <source>
        <dbReference type="EMBL" id="NYG31813.1"/>
    </source>
</evidence>
<dbReference type="PANTHER" id="PTHR45228:SF5">
    <property type="entry name" value="CYCLIC DI-GMP PHOSPHODIESTERASE VC_1348-RELATED"/>
    <property type="match status" value="1"/>
</dbReference>
<gene>
    <name evidence="5" type="ORF">BDD16_000799</name>
</gene>
<evidence type="ECO:0000256" key="2">
    <source>
        <dbReference type="SAM" id="Coils"/>
    </source>
</evidence>
<feature type="domain" description="Response regulatory" evidence="3">
    <location>
        <begin position="5"/>
        <end position="120"/>
    </location>
</feature>
<feature type="domain" description="HD-GYP" evidence="4">
    <location>
        <begin position="147"/>
        <end position="372"/>
    </location>
</feature>
<dbReference type="Gene3D" id="1.10.3210.10">
    <property type="entry name" value="Hypothetical protein af1432"/>
    <property type="match status" value="1"/>
</dbReference>
<feature type="coiled-coil region" evidence="2">
    <location>
        <begin position="119"/>
        <end position="146"/>
    </location>
</feature>
<keyword evidence="6" id="KW-1185">Reference proteome</keyword>
<sequence length="373" mass="41041">MSKSTLLIVDDEPLNLAVLARLLNPHYRVLGARSGASALELVQHTRPDLILLDVMMPGMDGHAVLRRLQADVHARTIPVIFVTALGSEDDEEHGLALGAVDYITKPVKPAVVLARVRTHLELKSARDRLRDHNADLERELAQRMRETLLTQDLTLSMVAGLAETRDNDTGNHILRTRLYVEALARQLQDDPAFAPELDEGALRCIVKAAPLHDIGKIGIPDHILLKPGRLTPDEFETMKTHARLGGEAITHAILQVLPQYRSVSGDGADTPEVLRFLEIGRVIATHHHERWDGSGYPDGLAGTAIPLPARLMALADVFDALTMRRVYKRAWSTAEATSHILGESGRHFDPAIVTAFARVQDQFAAIAVRLADD</sequence>
<dbReference type="GO" id="GO:0000160">
    <property type="term" value="P:phosphorelay signal transduction system"/>
    <property type="evidence" value="ECO:0007669"/>
    <property type="project" value="InterPro"/>
</dbReference>
<accession>A0A7Y9U4D2</accession>
<dbReference type="EMBL" id="JACCFH010000001">
    <property type="protein sequence ID" value="NYG31813.1"/>
    <property type="molecule type" value="Genomic_DNA"/>
</dbReference>
<dbReference type="PROSITE" id="PS51832">
    <property type="entry name" value="HD_GYP"/>
    <property type="match status" value="1"/>
</dbReference>
<proteinExistence type="predicted"/>
<dbReference type="SMART" id="SM00471">
    <property type="entry name" value="HDc"/>
    <property type="match status" value="1"/>
</dbReference>
<keyword evidence="2" id="KW-0175">Coiled coil</keyword>
<dbReference type="InterPro" id="IPR037522">
    <property type="entry name" value="HD_GYP_dom"/>
</dbReference>
<protein>
    <submittedName>
        <fullName evidence="5">Putative two-component system response regulator</fullName>
    </submittedName>
</protein>
<dbReference type="AlphaFoldDB" id="A0A7Y9U4D2"/>
<dbReference type="CDD" id="cd00077">
    <property type="entry name" value="HDc"/>
    <property type="match status" value="1"/>
</dbReference>
<comment type="caution">
    <text evidence="5">The sequence shown here is derived from an EMBL/GenBank/DDBJ whole genome shotgun (WGS) entry which is preliminary data.</text>
</comment>
<feature type="modified residue" description="4-aspartylphosphate" evidence="1">
    <location>
        <position position="53"/>
    </location>
</feature>
<dbReference type="Pfam" id="PF00072">
    <property type="entry name" value="Response_reg"/>
    <property type="match status" value="1"/>
</dbReference>
<dbReference type="InterPro" id="IPR003607">
    <property type="entry name" value="HD/PDEase_dom"/>
</dbReference>
<evidence type="ECO:0000259" key="3">
    <source>
        <dbReference type="PROSITE" id="PS50110"/>
    </source>
</evidence>
<dbReference type="PROSITE" id="PS50110">
    <property type="entry name" value="RESPONSE_REGULATORY"/>
    <property type="match status" value="1"/>
</dbReference>
<dbReference type="InterPro" id="IPR052020">
    <property type="entry name" value="Cyclic_di-GMP/3'3'-cGAMP_PDE"/>
</dbReference>
<reference evidence="5 6" key="1">
    <citation type="submission" date="2020-07" db="EMBL/GenBank/DDBJ databases">
        <title>Genomic Encyclopedia of Archaeal and Bacterial Type Strains, Phase II (KMG-II): from individual species to whole genera.</title>
        <authorList>
            <person name="Goeker M."/>
        </authorList>
    </citation>
    <scope>NUCLEOTIDE SEQUENCE [LARGE SCALE GENOMIC DNA]</scope>
    <source>
        <strain evidence="5 6">DSM 21226</strain>
    </source>
</reference>
<dbReference type="SMART" id="SM00448">
    <property type="entry name" value="REC"/>
    <property type="match status" value="1"/>
</dbReference>
<dbReference type="Gene3D" id="3.40.50.2300">
    <property type="match status" value="1"/>
</dbReference>
<organism evidence="5 6">
    <name type="scientific">Sphaerotilus montanus</name>
    <dbReference type="NCBI Taxonomy" id="522889"/>
    <lineage>
        <taxon>Bacteria</taxon>
        <taxon>Pseudomonadati</taxon>
        <taxon>Pseudomonadota</taxon>
        <taxon>Betaproteobacteria</taxon>
        <taxon>Burkholderiales</taxon>
        <taxon>Sphaerotilaceae</taxon>
        <taxon>Sphaerotilus</taxon>
    </lineage>
</organism>
<keyword evidence="1" id="KW-0597">Phosphoprotein</keyword>
<dbReference type="SUPFAM" id="SSF109604">
    <property type="entry name" value="HD-domain/PDEase-like"/>
    <property type="match status" value="1"/>
</dbReference>
<dbReference type="RefSeq" id="WP_179632772.1">
    <property type="nucleotide sequence ID" value="NZ_JACCFH010000001.1"/>
</dbReference>
<dbReference type="Pfam" id="PF13487">
    <property type="entry name" value="HD_5"/>
    <property type="match status" value="1"/>
</dbReference>
<evidence type="ECO:0000313" key="6">
    <source>
        <dbReference type="Proteomes" id="UP000518288"/>
    </source>
</evidence>
<evidence type="ECO:0000256" key="1">
    <source>
        <dbReference type="PROSITE-ProRule" id="PRU00169"/>
    </source>
</evidence>
<dbReference type="SUPFAM" id="SSF52172">
    <property type="entry name" value="CheY-like"/>
    <property type="match status" value="1"/>
</dbReference>
<dbReference type="GO" id="GO:0008081">
    <property type="term" value="F:phosphoric diester hydrolase activity"/>
    <property type="evidence" value="ECO:0007669"/>
    <property type="project" value="UniProtKB-ARBA"/>
</dbReference>
<dbReference type="PANTHER" id="PTHR45228">
    <property type="entry name" value="CYCLIC DI-GMP PHOSPHODIESTERASE TM_0186-RELATED"/>
    <property type="match status" value="1"/>
</dbReference>